<dbReference type="Pfam" id="PF19474">
    <property type="entry name" value="DUF6011"/>
    <property type="match status" value="1"/>
</dbReference>
<proteinExistence type="predicted"/>
<protein>
    <recommendedName>
        <fullName evidence="3">C2H2-type domain-containing protein</fullName>
    </recommendedName>
</protein>
<keyword evidence="2" id="KW-1185">Reference proteome</keyword>
<name>A0A974W431_9NOCA</name>
<evidence type="ECO:0000313" key="1">
    <source>
        <dbReference type="EMBL" id="QSE90305.1"/>
    </source>
</evidence>
<reference evidence="1 2" key="2">
    <citation type="journal article" date="2022" name="Arch. Microbiol.">
        <title>Rhodococcus pseudokoreensis sp. nov. isolated from the rhizosphere of young M26 apple rootstocks.</title>
        <authorList>
            <person name="Kampfer P."/>
            <person name="Glaeser S.P."/>
            <person name="Blom J."/>
            <person name="Wolf J."/>
            <person name="Benning S."/>
            <person name="Schloter M."/>
            <person name="Neumann-Schaal M."/>
        </authorList>
    </citation>
    <scope>NUCLEOTIDE SEQUENCE [LARGE SCALE GENOMIC DNA]</scope>
    <source>
        <strain evidence="1 2">R79</strain>
    </source>
</reference>
<sequence>MNDHIETGGHQERKEQELLAELRELGYRPAVRCLSCGQWLVAHKSIQRHLGPVCARRAKDTAA</sequence>
<organism evidence="1 2">
    <name type="scientific">Rhodococcus pseudokoreensis</name>
    <dbReference type="NCBI Taxonomy" id="2811421"/>
    <lineage>
        <taxon>Bacteria</taxon>
        <taxon>Bacillati</taxon>
        <taxon>Actinomycetota</taxon>
        <taxon>Actinomycetes</taxon>
        <taxon>Mycobacteriales</taxon>
        <taxon>Nocardiaceae</taxon>
        <taxon>Rhodococcus</taxon>
    </lineage>
</organism>
<accession>A0A974W431</accession>
<gene>
    <name evidence="1" type="ORF">JWS13_17600</name>
</gene>
<dbReference type="InterPro" id="IPR046053">
    <property type="entry name" value="DUF6011"/>
</dbReference>
<evidence type="ECO:0000313" key="2">
    <source>
        <dbReference type="Proteomes" id="UP000662986"/>
    </source>
</evidence>
<dbReference type="Proteomes" id="UP000662986">
    <property type="component" value="Chromosome"/>
</dbReference>
<evidence type="ECO:0008006" key="3">
    <source>
        <dbReference type="Google" id="ProtNLM"/>
    </source>
</evidence>
<dbReference type="RefSeq" id="WP_206006775.1">
    <property type="nucleotide sequence ID" value="NZ_CP070619.1"/>
</dbReference>
<dbReference type="EMBL" id="CP070619">
    <property type="protein sequence ID" value="QSE90305.1"/>
    <property type="molecule type" value="Genomic_DNA"/>
</dbReference>
<reference evidence="1 2" key="1">
    <citation type="journal article" date="2021" name="Microbiol. Resour. Announc.">
        <title>Complete Genome Sequences of Two Rhodococcus sp. Strains with Large and Linear Chromosomes, Isolated from Apple Rhizosphere.</title>
        <authorList>
            <person name="Benning S."/>
            <person name="Brugnone N."/>
            <person name="Siani R."/>
            <person name="Kublik S."/>
            <person name="Schloter M."/>
            <person name="Rad V."/>
        </authorList>
    </citation>
    <scope>NUCLEOTIDE SEQUENCE [LARGE SCALE GENOMIC DNA]</scope>
    <source>
        <strain evidence="1 2">R79</strain>
    </source>
</reference>